<comment type="caution">
    <text evidence="1">The sequence shown here is derived from an EMBL/GenBank/DDBJ whole genome shotgun (WGS) entry which is preliminary data.</text>
</comment>
<name>A0AAV4TE29_CAEEX</name>
<reference evidence="1 2" key="1">
    <citation type="submission" date="2021-06" db="EMBL/GenBank/DDBJ databases">
        <title>Caerostris extrusa draft genome.</title>
        <authorList>
            <person name="Kono N."/>
            <person name="Arakawa K."/>
        </authorList>
    </citation>
    <scope>NUCLEOTIDE SEQUENCE [LARGE SCALE GENOMIC DNA]</scope>
</reference>
<evidence type="ECO:0000313" key="2">
    <source>
        <dbReference type="Proteomes" id="UP001054945"/>
    </source>
</evidence>
<accession>A0AAV4TE29</accession>
<protein>
    <submittedName>
        <fullName evidence="1">Uncharacterized protein</fullName>
    </submittedName>
</protein>
<keyword evidence="2" id="KW-1185">Reference proteome</keyword>
<dbReference type="EMBL" id="BPLR01010978">
    <property type="protein sequence ID" value="GIY43449.1"/>
    <property type="molecule type" value="Genomic_DNA"/>
</dbReference>
<proteinExistence type="predicted"/>
<dbReference type="AlphaFoldDB" id="A0AAV4TE29"/>
<evidence type="ECO:0000313" key="1">
    <source>
        <dbReference type="EMBL" id="GIY43449.1"/>
    </source>
</evidence>
<gene>
    <name evidence="1" type="ORF">CEXT_438241</name>
</gene>
<dbReference type="Proteomes" id="UP001054945">
    <property type="component" value="Unassembled WGS sequence"/>
</dbReference>
<sequence length="283" mass="32314">MPSKSLNFKNNVDVLEGNINVYTFDLKSSDIITTSESFNLQPFFVYNMPELNECNRNSTADRKDIVYAVKEHLQSIDVVDKALKGSVELNEYLKERTNISRNSPIDECHDSSSFGTFLEFTSNDKMREERNYSKSLFENVMLKDCNYNTGNTFLLEPASKVVVEESQETNLFGADCKFLSESGSIKDDGNTDSSTFICNELQNIGMADLVYENPNSIIRSNNDLKFGDFNGNESLLKSPEVHESEKEIFANKTHYLNENFTIEETYLDLSLQFAKTRIGRFQK</sequence>
<organism evidence="1 2">
    <name type="scientific">Caerostris extrusa</name>
    <name type="common">Bark spider</name>
    <name type="synonym">Caerostris bankana</name>
    <dbReference type="NCBI Taxonomy" id="172846"/>
    <lineage>
        <taxon>Eukaryota</taxon>
        <taxon>Metazoa</taxon>
        <taxon>Ecdysozoa</taxon>
        <taxon>Arthropoda</taxon>
        <taxon>Chelicerata</taxon>
        <taxon>Arachnida</taxon>
        <taxon>Araneae</taxon>
        <taxon>Araneomorphae</taxon>
        <taxon>Entelegynae</taxon>
        <taxon>Araneoidea</taxon>
        <taxon>Araneidae</taxon>
        <taxon>Caerostris</taxon>
    </lineage>
</organism>